<evidence type="ECO:0000313" key="2">
    <source>
        <dbReference type="EMBL" id="CAH9082992.1"/>
    </source>
</evidence>
<accession>A0AAV0CRG9</accession>
<dbReference type="EMBL" id="CAMAPF010000040">
    <property type="protein sequence ID" value="CAH9082992.1"/>
    <property type="molecule type" value="Genomic_DNA"/>
</dbReference>
<protein>
    <recommendedName>
        <fullName evidence="1">GAG-pre-integrase domain-containing protein</fullName>
    </recommendedName>
</protein>
<feature type="non-terminal residue" evidence="2">
    <location>
        <position position="106"/>
    </location>
</feature>
<evidence type="ECO:0000313" key="3">
    <source>
        <dbReference type="Proteomes" id="UP001152523"/>
    </source>
</evidence>
<reference evidence="2" key="1">
    <citation type="submission" date="2022-07" db="EMBL/GenBank/DDBJ databases">
        <authorList>
            <person name="Macas J."/>
            <person name="Novak P."/>
            <person name="Neumann P."/>
        </authorList>
    </citation>
    <scope>NUCLEOTIDE SEQUENCE</scope>
</reference>
<feature type="domain" description="GAG-pre-integrase" evidence="1">
    <location>
        <begin position="33"/>
        <end position="95"/>
    </location>
</feature>
<proteinExistence type="predicted"/>
<organism evidence="2 3">
    <name type="scientific">Cuscuta epithymum</name>
    <dbReference type="NCBI Taxonomy" id="186058"/>
    <lineage>
        <taxon>Eukaryota</taxon>
        <taxon>Viridiplantae</taxon>
        <taxon>Streptophyta</taxon>
        <taxon>Embryophyta</taxon>
        <taxon>Tracheophyta</taxon>
        <taxon>Spermatophyta</taxon>
        <taxon>Magnoliopsida</taxon>
        <taxon>eudicotyledons</taxon>
        <taxon>Gunneridae</taxon>
        <taxon>Pentapetalae</taxon>
        <taxon>asterids</taxon>
        <taxon>lamiids</taxon>
        <taxon>Solanales</taxon>
        <taxon>Convolvulaceae</taxon>
        <taxon>Cuscuteae</taxon>
        <taxon>Cuscuta</taxon>
        <taxon>Cuscuta subgen. Cuscuta</taxon>
    </lineage>
</organism>
<gene>
    <name evidence="2" type="ORF">CEPIT_LOCUS8308</name>
</gene>
<dbReference type="Pfam" id="PF13976">
    <property type="entry name" value="gag_pre-integrs"/>
    <property type="match status" value="1"/>
</dbReference>
<comment type="caution">
    <text evidence="2">The sequence shown here is derived from an EMBL/GenBank/DDBJ whole genome shotgun (WGS) entry which is preliminary data.</text>
</comment>
<evidence type="ECO:0000259" key="1">
    <source>
        <dbReference type="Pfam" id="PF13976"/>
    </source>
</evidence>
<name>A0AAV0CRG9_9ASTE</name>
<dbReference type="InterPro" id="IPR025724">
    <property type="entry name" value="GAG-pre-integrase_dom"/>
</dbReference>
<dbReference type="AlphaFoldDB" id="A0AAV0CRG9"/>
<dbReference type="Proteomes" id="UP001152523">
    <property type="component" value="Unassembled WGS sequence"/>
</dbReference>
<sequence>MVAAIFEGRVTLTKNLDRDSRNLIGAGERRDGLYFFRGVPLLHAIHTPALTEFELWHRRLGHPSDRVIKLLLAVRASSSEKRLNKACEVCPQAKQVRDSFPLSTNK</sequence>
<keyword evidence="3" id="KW-1185">Reference proteome</keyword>